<keyword evidence="2" id="KW-1185">Reference proteome</keyword>
<dbReference type="SUPFAM" id="SSF117074">
    <property type="entry name" value="Hypothetical protein PA1324"/>
    <property type="match status" value="1"/>
</dbReference>
<dbReference type="InterPro" id="IPR008969">
    <property type="entry name" value="CarboxyPept-like_regulatory"/>
</dbReference>
<dbReference type="Pfam" id="PF13715">
    <property type="entry name" value="CarbopepD_reg_2"/>
    <property type="match status" value="1"/>
</dbReference>
<sequence>MLELSIVNQQIAIAGKVLQGETQKNISGAIVAIIEMPEKFRAILSLKALQSGSQWEKMPERPDRKITSNDGYFYFTNLPPGEYLLEASLPTSPTRYNKARKEVQVSSPVNGKIPATMADIVLSPTGIKGKITDVDDSKKLITNAKVQIQDSGDITISDQQGNYRLIGLESPKSGQRNITMIVSATGYQQVSQSLNIQRGQVIAEQNFALKPK</sequence>
<name>A0A7D7LJ47_9NOSO</name>
<organism evidence="1 2">
    <name type="scientific">Nostoc edaphicum CCNP1411</name>
    <dbReference type="NCBI Taxonomy" id="1472755"/>
    <lineage>
        <taxon>Bacteria</taxon>
        <taxon>Bacillati</taxon>
        <taxon>Cyanobacteriota</taxon>
        <taxon>Cyanophyceae</taxon>
        <taxon>Nostocales</taxon>
        <taxon>Nostocaceae</taxon>
        <taxon>Nostoc</taxon>
    </lineage>
</organism>
<evidence type="ECO:0000313" key="1">
    <source>
        <dbReference type="EMBL" id="QMS92071.1"/>
    </source>
</evidence>
<dbReference type="Gene3D" id="2.60.40.1120">
    <property type="entry name" value="Carboxypeptidase-like, regulatory domain"/>
    <property type="match status" value="2"/>
</dbReference>
<dbReference type="RefSeq" id="WP_181929601.1">
    <property type="nucleotide sequence ID" value="NZ_CP054698.1"/>
</dbReference>
<dbReference type="KEGG" id="ned:HUN01_32370"/>
<keyword evidence="1" id="KW-0645">Protease</keyword>
<reference evidence="2" key="1">
    <citation type="submission" date="2020-06" db="EMBL/GenBank/DDBJ databases">
        <title>Nostoc edaphicum CCNP1411 genome.</title>
        <authorList>
            <person name="Fidor A."/>
            <person name="Grabski M."/>
            <person name="Gawor J."/>
            <person name="Gromadka R."/>
            <person name="Wegrzyn G."/>
            <person name="Mazur-Marzec H."/>
        </authorList>
    </citation>
    <scope>NUCLEOTIDE SEQUENCE [LARGE SCALE GENOMIC DNA]</scope>
    <source>
        <strain evidence="2">CCNP1411</strain>
    </source>
</reference>
<dbReference type="AlphaFoldDB" id="A0A7D7LJ47"/>
<dbReference type="Proteomes" id="UP000514713">
    <property type="component" value="Chromosome"/>
</dbReference>
<accession>A0A7D7LJ47</accession>
<dbReference type="SUPFAM" id="SSF49464">
    <property type="entry name" value="Carboxypeptidase regulatory domain-like"/>
    <property type="match status" value="1"/>
</dbReference>
<evidence type="ECO:0000313" key="2">
    <source>
        <dbReference type="Proteomes" id="UP000514713"/>
    </source>
</evidence>
<proteinExistence type="predicted"/>
<gene>
    <name evidence="1" type="ORF">HUN01_32370</name>
</gene>
<dbReference type="EMBL" id="CP054698">
    <property type="protein sequence ID" value="QMS92071.1"/>
    <property type="molecule type" value="Genomic_DNA"/>
</dbReference>
<protein>
    <submittedName>
        <fullName evidence="1">Carboxypeptidase regulatory-like domain-containing protein</fullName>
    </submittedName>
</protein>
<keyword evidence="1" id="KW-0378">Hydrolase</keyword>
<keyword evidence="1" id="KW-0121">Carboxypeptidase</keyword>
<dbReference type="GO" id="GO:0004180">
    <property type="term" value="F:carboxypeptidase activity"/>
    <property type="evidence" value="ECO:0007669"/>
    <property type="project" value="UniProtKB-KW"/>
</dbReference>